<sequence>MNFLNILLRKFRASLIFILLLGIFNSLLNGGLLIFINTTISGKSLPFFNNYRWMVFTAIIVSSLLCARIFQTYMIRLTNNILFDFENDILRKLRQSSYRDFENLGKEKIYTAINDTKTLAHIPEVFMNAFNAFVVMICCCAYLLFMSFTGGIVVLLSMAALVIFYIVRNNGIEAELNKQRDLQNAYYKYINDLLLGFKELKMGAVRNLNIFNHFLIKNRIIAKKISVETSIRYNDNELTGTYSWYVIFGITMFVLPFFFSMDIEKVTVFLVTILYLMGPVAIMITLIPTSTAIKIAIERLSVFDQQLRFIEGRDGAEELMDHNKDGFDHLEFKNVDFTYYDNSLPDRPFQLKSINLRINRGEVLFITGGNGSGKSTFGYLLTGLYQPDEGEISVNGRTFGREEGQLYRNYFSAVFTDNYLFGENYDNFDLSSSNTEFMELVKLMKMENVLHIDETTRKITTNLSKGQRKRLALIYALLENKPVLVIDEWAAEQDPSFRQYFYTEVLDKLNRRGKTIIAITHDDDYYYCASRVIKFNYGSIVSEELPLVK</sequence>
<protein>
    <submittedName>
        <fullName evidence="11">Cyclic peptide export ABC transporter</fullName>
    </submittedName>
</protein>
<dbReference type="Gene3D" id="3.40.50.300">
    <property type="entry name" value="P-loop containing nucleotide triphosphate hydrolases"/>
    <property type="match status" value="1"/>
</dbReference>
<dbReference type="Proteomes" id="UP000476411">
    <property type="component" value="Chromosome"/>
</dbReference>
<reference evidence="11 12" key="1">
    <citation type="submission" date="2020-01" db="EMBL/GenBank/DDBJ databases">
        <title>Complete genome sequence of Chitinophaga sp. H33E-04 isolated from quinoa roots.</title>
        <authorList>
            <person name="Weon H.-Y."/>
            <person name="Lee S.A."/>
        </authorList>
    </citation>
    <scope>NUCLEOTIDE SEQUENCE [LARGE SCALE GENOMIC DNA]</scope>
    <source>
        <strain evidence="11 12">H33E-04</strain>
    </source>
</reference>
<keyword evidence="12" id="KW-1185">Reference proteome</keyword>
<keyword evidence="3 8" id="KW-0812">Transmembrane</keyword>
<organism evidence="11 12">
    <name type="scientific">Chitinophaga agri</name>
    <dbReference type="NCBI Taxonomy" id="2703787"/>
    <lineage>
        <taxon>Bacteria</taxon>
        <taxon>Pseudomonadati</taxon>
        <taxon>Bacteroidota</taxon>
        <taxon>Chitinophagia</taxon>
        <taxon>Chitinophagales</taxon>
        <taxon>Chitinophagaceae</taxon>
        <taxon>Chitinophaga</taxon>
    </lineage>
</organism>
<dbReference type="GO" id="GO:0016887">
    <property type="term" value="F:ATP hydrolysis activity"/>
    <property type="evidence" value="ECO:0007669"/>
    <property type="project" value="InterPro"/>
</dbReference>
<dbReference type="InterPro" id="IPR003593">
    <property type="entry name" value="AAA+_ATPase"/>
</dbReference>
<dbReference type="EMBL" id="CP048113">
    <property type="protein sequence ID" value="QHS63367.1"/>
    <property type="molecule type" value="Genomic_DNA"/>
</dbReference>
<gene>
    <name evidence="11" type="ORF">GWR21_28395</name>
</gene>
<dbReference type="InterPro" id="IPR036640">
    <property type="entry name" value="ABC1_TM_sf"/>
</dbReference>
<evidence type="ECO:0000256" key="1">
    <source>
        <dbReference type="ARBA" id="ARBA00004651"/>
    </source>
</evidence>
<dbReference type="PROSITE" id="PS50893">
    <property type="entry name" value="ABC_TRANSPORTER_2"/>
    <property type="match status" value="1"/>
</dbReference>
<dbReference type="AlphaFoldDB" id="A0A6B9ZN17"/>
<dbReference type="Gene3D" id="1.20.1560.10">
    <property type="entry name" value="ABC transporter type 1, transmembrane domain"/>
    <property type="match status" value="1"/>
</dbReference>
<dbReference type="InterPro" id="IPR011527">
    <property type="entry name" value="ABC1_TM_dom"/>
</dbReference>
<dbReference type="SUPFAM" id="SSF90123">
    <property type="entry name" value="ABC transporter transmembrane region"/>
    <property type="match status" value="1"/>
</dbReference>
<keyword evidence="5" id="KW-0067">ATP-binding</keyword>
<evidence type="ECO:0000256" key="7">
    <source>
        <dbReference type="ARBA" id="ARBA00023136"/>
    </source>
</evidence>
<dbReference type="GO" id="GO:0140359">
    <property type="term" value="F:ABC-type transporter activity"/>
    <property type="evidence" value="ECO:0007669"/>
    <property type="project" value="InterPro"/>
</dbReference>
<dbReference type="PANTHER" id="PTHR43553">
    <property type="entry name" value="HEAVY METAL TRANSPORTER"/>
    <property type="match status" value="1"/>
</dbReference>
<evidence type="ECO:0000259" key="10">
    <source>
        <dbReference type="PROSITE" id="PS50929"/>
    </source>
</evidence>
<accession>A0A6B9ZN17</accession>
<keyword evidence="2" id="KW-0813">Transport</keyword>
<name>A0A6B9ZN17_9BACT</name>
<evidence type="ECO:0000256" key="4">
    <source>
        <dbReference type="ARBA" id="ARBA00022741"/>
    </source>
</evidence>
<dbReference type="GO" id="GO:0005524">
    <property type="term" value="F:ATP binding"/>
    <property type="evidence" value="ECO:0007669"/>
    <property type="project" value="UniProtKB-KW"/>
</dbReference>
<evidence type="ECO:0000259" key="9">
    <source>
        <dbReference type="PROSITE" id="PS50893"/>
    </source>
</evidence>
<evidence type="ECO:0000256" key="6">
    <source>
        <dbReference type="ARBA" id="ARBA00022989"/>
    </source>
</evidence>
<dbReference type="InterPro" id="IPR027417">
    <property type="entry name" value="P-loop_NTPase"/>
</dbReference>
<feature type="transmembrane region" description="Helical" evidence="8">
    <location>
        <begin position="266"/>
        <end position="287"/>
    </location>
</feature>
<feature type="transmembrane region" description="Helical" evidence="8">
    <location>
        <begin position="12"/>
        <end position="36"/>
    </location>
</feature>
<dbReference type="SUPFAM" id="SSF52540">
    <property type="entry name" value="P-loop containing nucleoside triphosphate hydrolases"/>
    <property type="match status" value="1"/>
</dbReference>
<feature type="transmembrane region" description="Helical" evidence="8">
    <location>
        <begin position="125"/>
        <end position="145"/>
    </location>
</feature>
<dbReference type="InterPro" id="IPR003439">
    <property type="entry name" value="ABC_transporter-like_ATP-bd"/>
</dbReference>
<dbReference type="SMART" id="SM00382">
    <property type="entry name" value="AAA"/>
    <property type="match status" value="1"/>
</dbReference>
<evidence type="ECO:0000256" key="8">
    <source>
        <dbReference type="SAM" id="Phobius"/>
    </source>
</evidence>
<evidence type="ECO:0000313" key="12">
    <source>
        <dbReference type="Proteomes" id="UP000476411"/>
    </source>
</evidence>
<dbReference type="GO" id="GO:1904680">
    <property type="term" value="F:peptide transmembrane transporter activity"/>
    <property type="evidence" value="ECO:0007669"/>
    <property type="project" value="InterPro"/>
</dbReference>
<dbReference type="PROSITE" id="PS50929">
    <property type="entry name" value="ABC_TM1F"/>
    <property type="match status" value="1"/>
</dbReference>
<feature type="domain" description="ABC transmembrane type-1" evidence="10">
    <location>
        <begin position="16"/>
        <end position="292"/>
    </location>
</feature>
<dbReference type="InterPro" id="IPR050095">
    <property type="entry name" value="ECF_ABC_transporter_ATP-bd"/>
</dbReference>
<dbReference type="NCBIfam" id="TIGR01194">
    <property type="entry name" value="cyc_pep_trnsptr"/>
    <property type="match status" value="1"/>
</dbReference>
<dbReference type="GO" id="GO:0043190">
    <property type="term" value="C:ATP-binding cassette (ABC) transporter complex"/>
    <property type="evidence" value="ECO:0007669"/>
    <property type="project" value="TreeGrafter"/>
</dbReference>
<evidence type="ECO:0000256" key="3">
    <source>
        <dbReference type="ARBA" id="ARBA00022692"/>
    </source>
</evidence>
<dbReference type="InterPro" id="IPR005898">
    <property type="entry name" value="Cyc_pep_transpt_SyrD/YojI"/>
</dbReference>
<dbReference type="GO" id="GO:0015833">
    <property type="term" value="P:peptide transport"/>
    <property type="evidence" value="ECO:0007669"/>
    <property type="project" value="InterPro"/>
</dbReference>
<keyword evidence="4" id="KW-0547">Nucleotide-binding</keyword>
<keyword evidence="7 8" id="KW-0472">Membrane</keyword>
<feature type="domain" description="ABC transporter" evidence="9">
    <location>
        <begin position="330"/>
        <end position="548"/>
    </location>
</feature>
<keyword evidence="6 8" id="KW-1133">Transmembrane helix</keyword>
<feature type="transmembrane region" description="Helical" evidence="8">
    <location>
        <begin position="151"/>
        <end position="167"/>
    </location>
</feature>
<feature type="transmembrane region" description="Helical" evidence="8">
    <location>
        <begin position="242"/>
        <end position="260"/>
    </location>
</feature>
<dbReference type="Pfam" id="PF00005">
    <property type="entry name" value="ABC_tran"/>
    <property type="match status" value="1"/>
</dbReference>
<evidence type="ECO:0000256" key="5">
    <source>
        <dbReference type="ARBA" id="ARBA00022840"/>
    </source>
</evidence>
<proteinExistence type="predicted"/>
<dbReference type="PANTHER" id="PTHR43553:SF11">
    <property type="entry name" value="ABC TRANSPORTER ATP-BINDING_PERMEASE PROTEIN YOJI"/>
    <property type="match status" value="1"/>
</dbReference>
<dbReference type="KEGG" id="chih:GWR21_28395"/>
<comment type="subcellular location">
    <subcellularLocation>
        <location evidence="1">Cell membrane</location>
        <topology evidence="1">Multi-pass membrane protein</topology>
    </subcellularLocation>
</comment>
<dbReference type="RefSeq" id="WP_162335083.1">
    <property type="nucleotide sequence ID" value="NZ_CP048113.1"/>
</dbReference>
<evidence type="ECO:0000256" key="2">
    <source>
        <dbReference type="ARBA" id="ARBA00022448"/>
    </source>
</evidence>
<evidence type="ECO:0000313" key="11">
    <source>
        <dbReference type="EMBL" id="QHS63367.1"/>
    </source>
</evidence>
<feature type="transmembrane region" description="Helical" evidence="8">
    <location>
        <begin position="51"/>
        <end position="70"/>
    </location>
</feature>